<reference evidence="2" key="1">
    <citation type="journal article" date="2019" name="Int. J. Syst. Evol. Microbiol.">
        <title>The Global Catalogue of Microorganisms (GCM) 10K type strain sequencing project: providing services to taxonomists for standard genome sequencing and annotation.</title>
        <authorList>
            <consortium name="The Broad Institute Genomics Platform"/>
            <consortium name="The Broad Institute Genome Sequencing Center for Infectious Disease"/>
            <person name="Wu L."/>
            <person name="Ma J."/>
        </authorList>
    </citation>
    <scope>NUCLEOTIDE SEQUENCE [LARGE SCALE GENOMIC DNA]</scope>
    <source>
        <strain evidence="2">JCM 18720</strain>
    </source>
</reference>
<dbReference type="SUPFAM" id="SSF46955">
    <property type="entry name" value="Putative DNA-binding domain"/>
    <property type="match status" value="1"/>
</dbReference>
<sequence>MRLIKLKDVMHSTGLARSTIYKYIAEDGFPKPVPLGGRAVAWVEGEIQDWIMERIEQRELSHA</sequence>
<keyword evidence="2" id="KW-1185">Reference proteome</keyword>
<evidence type="ECO:0000313" key="1">
    <source>
        <dbReference type="EMBL" id="GAA5192727.1"/>
    </source>
</evidence>
<dbReference type="PANTHER" id="PTHR36154">
    <property type="entry name" value="DNA-BINDING TRANSCRIPTIONAL ACTIVATOR ALPA"/>
    <property type="match status" value="1"/>
</dbReference>
<dbReference type="PANTHER" id="PTHR36154:SF1">
    <property type="entry name" value="DNA-BINDING TRANSCRIPTIONAL ACTIVATOR ALPA"/>
    <property type="match status" value="1"/>
</dbReference>
<comment type="caution">
    <text evidence="1">The sequence shown here is derived from an EMBL/GenBank/DDBJ whole genome shotgun (WGS) entry which is preliminary data.</text>
</comment>
<proteinExistence type="predicted"/>
<accession>A0ABP9SAD7</accession>
<dbReference type="RefSeq" id="WP_345317169.1">
    <property type="nucleotide sequence ID" value="NZ_BAABLF010000014.1"/>
</dbReference>
<organism evidence="1 2">
    <name type="scientific">Ferrimonas gelatinilytica</name>
    <dbReference type="NCBI Taxonomy" id="1255257"/>
    <lineage>
        <taxon>Bacteria</taxon>
        <taxon>Pseudomonadati</taxon>
        <taxon>Pseudomonadota</taxon>
        <taxon>Gammaproteobacteria</taxon>
        <taxon>Alteromonadales</taxon>
        <taxon>Ferrimonadaceae</taxon>
        <taxon>Ferrimonas</taxon>
    </lineage>
</organism>
<dbReference type="Gene3D" id="1.10.238.160">
    <property type="match status" value="1"/>
</dbReference>
<dbReference type="EMBL" id="BAABLF010000014">
    <property type="protein sequence ID" value="GAA5192727.1"/>
    <property type="molecule type" value="Genomic_DNA"/>
</dbReference>
<dbReference type="InterPro" id="IPR010260">
    <property type="entry name" value="AlpA"/>
</dbReference>
<dbReference type="Proteomes" id="UP001501600">
    <property type="component" value="Unassembled WGS sequence"/>
</dbReference>
<name>A0ABP9SAD7_9GAMM</name>
<dbReference type="InterPro" id="IPR052931">
    <property type="entry name" value="Prophage_regulatory_activator"/>
</dbReference>
<gene>
    <name evidence="1" type="ORF">GCM10025772_22550</name>
</gene>
<evidence type="ECO:0000313" key="2">
    <source>
        <dbReference type="Proteomes" id="UP001501600"/>
    </source>
</evidence>
<dbReference type="InterPro" id="IPR009061">
    <property type="entry name" value="DNA-bd_dom_put_sf"/>
</dbReference>
<dbReference type="Pfam" id="PF05930">
    <property type="entry name" value="Phage_AlpA"/>
    <property type="match status" value="1"/>
</dbReference>
<protein>
    <submittedName>
        <fullName evidence="1">AlpA family transcriptional regulator</fullName>
    </submittedName>
</protein>